<dbReference type="RefSeq" id="WP_282315976.1">
    <property type="nucleotide sequence ID" value="NZ_JARBWL010000001.1"/>
</dbReference>
<dbReference type="PANTHER" id="PTHR36924:SF1">
    <property type="entry name" value="ANTITOXIN HIGA-1"/>
    <property type="match status" value="1"/>
</dbReference>
<sequence>MSKSKMRPVHPAEIHKEEFLEPPGITIAVLARSLNEQACDLSDLVMQKGSVSPELANKRSIYLKTSPGFWLNLQSTDDLRKAESEHGHRLETGSSQRGTADRPR</sequence>
<reference evidence="3 4" key="1">
    <citation type="submission" date="2023-02" db="EMBL/GenBank/DDBJ databases">
        <title>Pseudomonas chrutzelriedensis sp. nov., a potently antifungal strain isolated from moss.</title>
        <authorList>
            <person name="Schnyder A."/>
            <person name="Kalawong R."/>
            <person name="Eberl L."/>
            <person name="Agnoli K."/>
        </authorList>
    </citation>
    <scope>NUCLEOTIDE SEQUENCE [LARGE SCALE GENOMIC DNA]</scope>
    <source>
        <strain evidence="3 4">681</strain>
    </source>
</reference>
<organism evidence="3 4">
    <name type="scientific">Pseudomonas fungipugnans</name>
    <dbReference type="NCBI Taxonomy" id="3024217"/>
    <lineage>
        <taxon>Bacteria</taxon>
        <taxon>Pseudomonadati</taxon>
        <taxon>Pseudomonadota</taxon>
        <taxon>Gammaproteobacteria</taxon>
        <taxon>Pseudomonadales</taxon>
        <taxon>Pseudomonadaceae</taxon>
        <taxon>Pseudomonas</taxon>
    </lineage>
</organism>
<dbReference type="PANTHER" id="PTHR36924">
    <property type="entry name" value="ANTITOXIN HIGA-1"/>
    <property type="match status" value="1"/>
</dbReference>
<keyword evidence="4" id="KW-1185">Reference proteome</keyword>
<dbReference type="NCBIfam" id="TIGR02607">
    <property type="entry name" value="antidote_HigA"/>
    <property type="match status" value="1"/>
</dbReference>
<feature type="region of interest" description="Disordered" evidence="2">
    <location>
        <begin position="80"/>
        <end position="104"/>
    </location>
</feature>
<feature type="compositionally biased region" description="Basic and acidic residues" evidence="2">
    <location>
        <begin position="80"/>
        <end position="91"/>
    </location>
</feature>
<evidence type="ECO:0000313" key="4">
    <source>
        <dbReference type="Proteomes" id="UP001159100"/>
    </source>
</evidence>
<accession>A0ABT6QP86</accession>
<dbReference type="Proteomes" id="UP001159100">
    <property type="component" value="Unassembled WGS sequence"/>
</dbReference>
<proteinExistence type="predicted"/>
<comment type="caution">
    <text evidence="3">The sequence shown here is derived from an EMBL/GenBank/DDBJ whole genome shotgun (WGS) entry which is preliminary data.</text>
</comment>
<dbReference type="InterPro" id="IPR013430">
    <property type="entry name" value="Toxin_antidote_HigA"/>
</dbReference>
<dbReference type="InterPro" id="IPR010982">
    <property type="entry name" value="Lambda_DNA-bd_dom_sf"/>
</dbReference>
<dbReference type="EMBL" id="JARBWL010000001">
    <property type="protein sequence ID" value="MDI2592713.1"/>
    <property type="molecule type" value="Genomic_DNA"/>
</dbReference>
<evidence type="ECO:0000313" key="3">
    <source>
        <dbReference type="EMBL" id="MDI2592713.1"/>
    </source>
</evidence>
<protein>
    <submittedName>
        <fullName evidence="3">HigA family addiction module antitoxin</fullName>
    </submittedName>
</protein>
<dbReference type="Gene3D" id="1.10.260.40">
    <property type="entry name" value="lambda repressor-like DNA-binding domains"/>
    <property type="match status" value="1"/>
</dbReference>
<name>A0ABT6QP86_9PSED</name>
<gene>
    <name evidence="3" type="ORF">POF45_14945</name>
</gene>
<keyword evidence="1" id="KW-0238">DNA-binding</keyword>
<evidence type="ECO:0000256" key="2">
    <source>
        <dbReference type="SAM" id="MobiDB-lite"/>
    </source>
</evidence>
<evidence type="ECO:0000256" key="1">
    <source>
        <dbReference type="ARBA" id="ARBA00023125"/>
    </source>
</evidence>
<dbReference type="SUPFAM" id="SSF47413">
    <property type="entry name" value="lambda repressor-like DNA-binding domains"/>
    <property type="match status" value="1"/>
</dbReference>